<dbReference type="InterPro" id="IPR023631">
    <property type="entry name" value="Amidase_dom"/>
</dbReference>
<evidence type="ECO:0000313" key="3">
    <source>
        <dbReference type="EMBL" id="CAG4994684.1"/>
    </source>
</evidence>
<dbReference type="PANTHER" id="PTHR43372">
    <property type="entry name" value="FATTY-ACID AMIDE HYDROLASE"/>
    <property type="match status" value="1"/>
</dbReference>
<name>A0A8S3X0C9_PARAO</name>
<keyword evidence="4" id="KW-1185">Reference proteome</keyword>
<dbReference type="PANTHER" id="PTHR43372:SF1">
    <property type="entry name" value="LD38433P"/>
    <property type="match status" value="1"/>
</dbReference>
<evidence type="ECO:0000256" key="1">
    <source>
        <dbReference type="SAM" id="MobiDB-lite"/>
    </source>
</evidence>
<reference evidence="3" key="1">
    <citation type="submission" date="2021-04" db="EMBL/GenBank/DDBJ databases">
        <authorList>
            <person name="Tunstrom K."/>
        </authorList>
    </citation>
    <scope>NUCLEOTIDE SEQUENCE</scope>
</reference>
<dbReference type="GO" id="GO:0012505">
    <property type="term" value="C:endomembrane system"/>
    <property type="evidence" value="ECO:0007669"/>
    <property type="project" value="TreeGrafter"/>
</dbReference>
<dbReference type="Proteomes" id="UP000691718">
    <property type="component" value="Unassembled WGS sequence"/>
</dbReference>
<protein>
    <submittedName>
        <fullName evidence="3">(apollo) hypothetical protein</fullName>
    </submittedName>
</protein>
<evidence type="ECO:0000313" key="4">
    <source>
        <dbReference type="Proteomes" id="UP000691718"/>
    </source>
</evidence>
<accession>A0A8S3X0C9</accession>
<dbReference type="Pfam" id="PF01425">
    <property type="entry name" value="Amidase"/>
    <property type="match status" value="1"/>
</dbReference>
<comment type="caution">
    <text evidence="3">The sequence shown here is derived from an EMBL/GenBank/DDBJ whole genome shotgun (WGS) entry which is preliminary data.</text>
</comment>
<feature type="region of interest" description="Disordered" evidence="1">
    <location>
        <begin position="1"/>
        <end position="26"/>
    </location>
</feature>
<dbReference type="OrthoDB" id="6428749at2759"/>
<dbReference type="AlphaFoldDB" id="A0A8S3X0C9"/>
<dbReference type="InterPro" id="IPR052739">
    <property type="entry name" value="FAAH2"/>
</dbReference>
<gene>
    <name evidence="3" type="ORF">PAPOLLO_LOCUS12668</name>
</gene>
<feature type="domain" description="Amidase" evidence="2">
    <location>
        <begin position="102"/>
        <end position="536"/>
    </location>
</feature>
<organism evidence="3 4">
    <name type="scientific">Parnassius apollo</name>
    <name type="common">Apollo butterfly</name>
    <name type="synonym">Papilio apollo</name>
    <dbReference type="NCBI Taxonomy" id="110799"/>
    <lineage>
        <taxon>Eukaryota</taxon>
        <taxon>Metazoa</taxon>
        <taxon>Ecdysozoa</taxon>
        <taxon>Arthropoda</taxon>
        <taxon>Hexapoda</taxon>
        <taxon>Insecta</taxon>
        <taxon>Pterygota</taxon>
        <taxon>Neoptera</taxon>
        <taxon>Endopterygota</taxon>
        <taxon>Lepidoptera</taxon>
        <taxon>Glossata</taxon>
        <taxon>Ditrysia</taxon>
        <taxon>Papilionoidea</taxon>
        <taxon>Papilionidae</taxon>
        <taxon>Parnassiinae</taxon>
        <taxon>Parnassini</taxon>
        <taxon>Parnassius</taxon>
        <taxon>Parnassius</taxon>
    </lineage>
</organism>
<sequence>MALRDDRRETRRRTNSSRSLRGVERRRTHLPYDKKSTMATILHTLLIYFRLFLDKLIDFIFSLYWDDRKHSIPDLQKKHAILTESATSLARKIKAGELKSEDLVRAVIERIKEVNPILKAVVADRYDAALEDAREVDRLVAARLSKENAQKPFLGVPFTMKESQEMKGFYNTLGLWSRRTVKSTEDSEAVVLLKEAGAIPLAATNLPELLIWQETRNPVYGMTYNPHHSGRSPGGSSGGEAALSSSYATPISLCSDIGGSTRMPAFYCGVFGHHPTAGTTSSKGVFLRKGGEETMLCLGFISKHAEDLGPLTKIIAGDKAKLLDLDKSVNMKDIKFYYLDSAEDHFVSPVRQEMKNVMQRVIAKITQDLTSTVNAPQKYMHEGFNHMYRLWSYWMDKEPDDYMALYAGNGKRPNAFLELAKKLLGISRHCLFTILRLFELQLFPKVQGEWAEKLTKQMKDDLFGKLGDNGVLLLVSSPHAAPFHYSCMLRPFNFSYFSIVNVLKCPATQVPLGTNSIGLPIGIQILAAPYNDALCLAVAKYLEKEFGGAVMACKVKTS</sequence>
<evidence type="ECO:0000259" key="2">
    <source>
        <dbReference type="Pfam" id="PF01425"/>
    </source>
</evidence>
<dbReference type="EMBL" id="CAJQZP010000895">
    <property type="protein sequence ID" value="CAG4994684.1"/>
    <property type="molecule type" value="Genomic_DNA"/>
</dbReference>
<proteinExistence type="predicted"/>